<accession>N1PZM1</accession>
<feature type="compositionally biased region" description="Basic and acidic residues" evidence="1">
    <location>
        <begin position="211"/>
        <end position="227"/>
    </location>
</feature>
<feature type="compositionally biased region" description="Polar residues" evidence="1">
    <location>
        <begin position="185"/>
        <end position="196"/>
    </location>
</feature>
<gene>
    <name evidence="2" type="ORF">DOTSEDRAFT_32217</name>
</gene>
<dbReference type="AlphaFoldDB" id="N1PZM1"/>
<protein>
    <submittedName>
        <fullName evidence="2">Uncharacterized protein</fullName>
    </submittedName>
</protein>
<evidence type="ECO:0000313" key="3">
    <source>
        <dbReference type="Proteomes" id="UP000016933"/>
    </source>
</evidence>
<dbReference type="STRING" id="675120.N1PZM1"/>
<name>N1PZM1_DOTSN</name>
<feature type="region of interest" description="Disordered" evidence="1">
    <location>
        <begin position="86"/>
        <end position="119"/>
    </location>
</feature>
<dbReference type="eggNOG" id="ENOG502SWGH">
    <property type="taxonomic scope" value="Eukaryota"/>
</dbReference>
<evidence type="ECO:0000313" key="2">
    <source>
        <dbReference type="EMBL" id="EME47845.1"/>
    </source>
</evidence>
<sequence length="367" mass="39465">MDIDTEHTKLLDRLQSDLNLVLEQTGRVFAAINNDPNVPPTAQFSKLKRVLPDASIRWHDALDQLESKVQLASLVMRRDLAVLREESGMEAPQTDAKVKPQQESAAAAPEPGKEAPAVPAEDNIKQQDVERSNIEASPHTEDVPMQDMQIEEAQGTQPPPTFDELIAEGPAPDPPMEGTKPSVAAHTQPTAESLATTGAKAPPNDLQIDTKAAEEQKAISKNEEKVPDTANTANDLDSLFDGPISAEPDESTDFTFEQNGATDIDFGSFGGNFDPNPTDNDDIASLLPGLQDYANTQDNSGADVDINALFGTTDSNNNGMDQQGAGEQRDTTFDDLLADMPDFGVGMEGDGANDNDNADFDFDALFK</sequence>
<feature type="compositionally biased region" description="Low complexity" evidence="1">
    <location>
        <begin position="105"/>
        <end position="119"/>
    </location>
</feature>
<feature type="region of interest" description="Disordered" evidence="1">
    <location>
        <begin position="341"/>
        <end position="367"/>
    </location>
</feature>
<proteinExistence type="predicted"/>
<dbReference type="OMA" id="DYANTQD"/>
<dbReference type="HOGENOM" id="CLU_739620_0_0_1"/>
<feature type="region of interest" description="Disordered" evidence="1">
    <location>
        <begin position="153"/>
        <end position="237"/>
    </location>
</feature>
<dbReference type="OrthoDB" id="3510794at2759"/>
<feature type="compositionally biased region" description="Acidic residues" evidence="1">
    <location>
        <begin position="351"/>
        <end position="367"/>
    </location>
</feature>
<dbReference type="Proteomes" id="UP000016933">
    <property type="component" value="Unassembled WGS sequence"/>
</dbReference>
<organism evidence="2 3">
    <name type="scientific">Dothistroma septosporum (strain NZE10 / CBS 128990)</name>
    <name type="common">Red band needle blight fungus</name>
    <name type="synonym">Mycosphaerella pini</name>
    <dbReference type="NCBI Taxonomy" id="675120"/>
    <lineage>
        <taxon>Eukaryota</taxon>
        <taxon>Fungi</taxon>
        <taxon>Dikarya</taxon>
        <taxon>Ascomycota</taxon>
        <taxon>Pezizomycotina</taxon>
        <taxon>Dothideomycetes</taxon>
        <taxon>Dothideomycetidae</taxon>
        <taxon>Mycosphaerellales</taxon>
        <taxon>Mycosphaerellaceae</taxon>
        <taxon>Dothistroma</taxon>
    </lineage>
</organism>
<reference evidence="3" key="1">
    <citation type="journal article" date="2012" name="PLoS Genet.">
        <title>The genomes of the fungal plant pathogens Cladosporium fulvum and Dothistroma septosporum reveal adaptation to different hosts and lifestyles but also signatures of common ancestry.</title>
        <authorList>
            <person name="de Wit P.J.G.M."/>
            <person name="van der Burgt A."/>
            <person name="Oekmen B."/>
            <person name="Stergiopoulos I."/>
            <person name="Abd-Elsalam K.A."/>
            <person name="Aerts A.L."/>
            <person name="Bahkali A.H."/>
            <person name="Beenen H.G."/>
            <person name="Chettri P."/>
            <person name="Cox M.P."/>
            <person name="Datema E."/>
            <person name="de Vries R.P."/>
            <person name="Dhillon B."/>
            <person name="Ganley A.R."/>
            <person name="Griffiths S.A."/>
            <person name="Guo Y."/>
            <person name="Hamelin R.C."/>
            <person name="Henrissat B."/>
            <person name="Kabir M.S."/>
            <person name="Jashni M.K."/>
            <person name="Kema G."/>
            <person name="Klaubauf S."/>
            <person name="Lapidus A."/>
            <person name="Levasseur A."/>
            <person name="Lindquist E."/>
            <person name="Mehrabi R."/>
            <person name="Ohm R.A."/>
            <person name="Owen T.J."/>
            <person name="Salamov A."/>
            <person name="Schwelm A."/>
            <person name="Schijlen E."/>
            <person name="Sun H."/>
            <person name="van den Burg H.A."/>
            <person name="van Ham R.C.H.J."/>
            <person name="Zhang S."/>
            <person name="Goodwin S.B."/>
            <person name="Grigoriev I.V."/>
            <person name="Collemare J."/>
            <person name="Bradshaw R.E."/>
        </authorList>
    </citation>
    <scope>NUCLEOTIDE SEQUENCE [LARGE SCALE GENOMIC DNA]</scope>
    <source>
        <strain evidence="3">NZE10 / CBS 128990</strain>
    </source>
</reference>
<dbReference type="EMBL" id="KB446536">
    <property type="protein sequence ID" value="EME47845.1"/>
    <property type="molecule type" value="Genomic_DNA"/>
</dbReference>
<keyword evidence="3" id="KW-1185">Reference proteome</keyword>
<evidence type="ECO:0000256" key="1">
    <source>
        <dbReference type="SAM" id="MobiDB-lite"/>
    </source>
</evidence>
<reference evidence="2 3" key="2">
    <citation type="journal article" date="2012" name="PLoS Pathog.">
        <title>Diverse lifestyles and strategies of plant pathogenesis encoded in the genomes of eighteen Dothideomycetes fungi.</title>
        <authorList>
            <person name="Ohm R.A."/>
            <person name="Feau N."/>
            <person name="Henrissat B."/>
            <person name="Schoch C.L."/>
            <person name="Horwitz B.A."/>
            <person name="Barry K.W."/>
            <person name="Condon B.J."/>
            <person name="Copeland A.C."/>
            <person name="Dhillon B."/>
            <person name="Glaser F."/>
            <person name="Hesse C.N."/>
            <person name="Kosti I."/>
            <person name="LaButti K."/>
            <person name="Lindquist E.A."/>
            <person name="Lucas S."/>
            <person name="Salamov A.A."/>
            <person name="Bradshaw R.E."/>
            <person name="Ciuffetti L."/>
            <person name="Hamelin R.C."/>
            <person name="Kema G.H.J."/>
            <person name="Lawrence C."/>
            <person name="Scott J.A."/>
            <person name="Spatafora J.W."/>
            <person name="Turgeon B.G."/>
            <person name="de Wit P.J.G.M."/>
            <person name="Zhong S."/>
            <person name="Goodwin S.B."/>
            <person name="Grigoriev I.V."/>
        </authorList>
    </citation>
    <scope>NUCLEOTIDE SEQUENCE [LARGE SCALE GENOMIC DNA]</scope>
    <source>
        <strain evidence="3">NZE10 / CBS 128990</strain>
    </source>
</reference>